<protein>
    <recommendedName>
        <fullName evidence="4">Carboxypeptidase regulatory-like domain-containing protein</fullName>
    </recommendedName>
</protein>
<evidence type="ECO:0000313" key="2">
    <source>
        <dbReference type="EMBL" id="TWT64064.1"/>
    </source>
</evidence>
<keyword evidence="1" id="KW-0472">Membrane</keyword>
<dbReference type="Gene3D" id="2.60.40.1120">
    <property type="entry name" value="Carboxypeptidase-like, regulatory domain"/>
    <property type="match status" value="1"/>
</dbReference>
<name>A0A5C5XMD6_9PLAN</name>
<dbReference type="RefSeq" id="WP_146505805.1">
    <property type="nucleotide sequence ID" value="NZ_SJPG01000001.1"/>
</dbReference>
<evidence type="ECO:0000256" key="1">
    <source>
        <dbReference type="SAM" id="Phobius"/>
    </source>
</evidence>
<evidence type="ECO:0008006" key="4">
    <source>
        <dbReference type="Google" id="ProtNLM"/>
    </source>
</evidence>
<proteinExistence type="predicted"/>
<reference evidence="2 3" key="1">
    <citation type="submission" date="2019-02" db="EMBL/GenBank/DDBJ databases">
        <title>Deep-cultivation of Planctomycetes and their phenomic and genomic characterization uncovers novel biology.</title>
        <authorList>
            <person name="Wiegand S."/>
            <person name="Jogler M."/>
            <person name="Boedeker C."/>
            <person name="Pinto D."/>
            <person name="Vollmers J."/>
            <person name="Rivas-Marin E."/>
            <person name="Kohn T."/>
            <person name="Peeters S.H."/>
            <person name="Heuer A."/>
            <person name="Rast P."/>
            <person name="Oberbeckmann S."/>
            <person name="Bunk B."/>
            <person name="Jeske O."/>
            <person name="Meyerdierks A."/>
            <person name="Storesund J.E."/>
            <person name="Kallscheuer N."/>
            <person name="Luecker S."/>
            <person name="Lage O.M."/>
            <person name="Pohl T."/>
            <person name="Merkel B.J."/>
            <person name="Hornburger P."/>
            <person name="Mueller R.-W."/>
            <person name="Bruemmer F."/>
            <person name="Labrenz M."/>
            <person name="Spormann A.M."/>
            <person name="Op Den Camp H."/>
            <person name="Overmann J."/>
            <person name="Amann R."/>
            <person name="Jetten M.S.M."/>
            <person name="Mascher T."/>
            <person name="Medema M.H."/>
            <person name="Devos D.P."/>
            <person name="Kaster A.-K."/>
            <person name="Ovreas L."/>
            <person name="Rohde M."/>
            <person name="Galperin M.Y."/>
            <person name="Jogler C."/>
        </authorList>
    </citation>
    <scope>NUCLEOTIDE SEQUENCE [LARGE SCALE GENOMIC DNA]</scope>
    <source>
        <strain evidence="2 3">Pan54</strain>
    </source>
</reference>
<dbReference type="AlphaFoldDB" id="A0A5C5XMD6"/>
<keyword evidence="1" id="KW-1133">Transmembrane helix</keyword>
<keyword evidence="1" id="KW-0812">Transmembrane</keyword>
<feature type="transmembrane region" description="Helical" evidence="1">
    <location>
        <begin position="6"/>
        <end position="30"/>
    </location>
</feature>
<gene>
    <name evidence="2" type="ORF">Pan54_48250</name>
</gene>
<comment type="caution">
    <text evidence="2">The sequence shown here is derived from an EMBL/GenBank/DDBJ whole genome shotgun (WGS) entry which is preliminary data.</text>
</comment>
<dbReference type="Proteomes" id="UP000316095">
    <property type="component" value="Unassembled WGS sequence"/>
</dbReference>
<organism evidence="2 3">
    <name type="scientific">Rubinisphaera italica</name>
    <dbReference type="NCBI Taxonomy" id="2527969"/>
    <lineage>
        <taxon>Bacteria</taxon>
        <taxon>Pseudomonadati</taxon>
        <taxon>Planctomycetota</taxon>
        <taxon>Planctomycetia</taxon>
        <taxon>Planctomycetales</taxon>
        <taxon>Planctomycetaceae</taxon>
        <taxon>Rubinisphaera</taxon>
    </lineage>
</organism>
<sequence length="450" mass="49556">MQRSPVLIYVVLPVVLMLLLIFGLMLFLMASGTLFVTMHQSAATATPADFIYEEGKGRLKGKIILEDGSPNTEKVQLNYESNRVTGTTSASYRATGPQVTDSFDLEAQSGNTIITVFSSNFAPAWLGPLENHADGLIEDLVIVLKKGVPLDISLTDENGNPVIDANVTGFPIINNEGGSHNPFKATQAGVYRRENVNDLTYKIYVEADGFEPTSFKIENPDKVGLYKKELVKANPTSGTVIGADNQPVANAKFLLYVRAMVVGGNTSGTHSWSGKEIGVTDEQGKFELDDLMSDHEHSGIIEAPDKRRVPFTNLTAGSTGLVYEMPPKRTLQGKITGDLAQLHDRYFNEFKENRPYVKVDQEFTYSYGSSNHSNTLHDYIPLDQQAAEATFACPGIFSEKVEVLIGPYRVEFNPNDYASQGDLLLEFNMDTGEKTIRPYNVPENSSEQEN</sequence>
<dbReference type="OrthoDB" id="279966at2"/>
<evidence type="ECO:0000313" key="3">
    <source>
        <dbReference type="Proteomes" id="UP000316095"/>
    </source>
</evidence>
<accession>A0A5C5XMD6</accession>
<keyword evidence="3" id="KW-1185">Reference proteome</keyword>
<dbReference type="EMBL" id="SJPG01000001">
    <property type="protein sequence ID" value="TWT64064.1"/>
    <property type="molecule type" value="Genomic_DNA"/>
</dbReference>